<dbReference type="Gene3D" id="3.30.110.40">
    <property type="entry name" value="TusA-like domain"/>
    <property type="match status" value="1"/>
</dbReference>
<dbReference type="Proteomes" id="UP000010824">
    <property type="component" value="Chromosome"/>
</dbReference>
<dbReference type="AlphaFoldDB" id="L0HAC8"/>
<evidence type="ECO:0008006" key="3">
    <source>
        <dbReference type="Google" id="ProtNLM"/>
    </source>
</evidence>
<reference evidence="1 2" key="2">
    <citation type="journal article" date="2014" name="Genome Announc.">
        <title>Complete Genome Sequence of Methanoregula formicica SMSPT, a Mesophilic Hydrogenotrophic Methanogen Isolated from a Methanogenic Upflow Anaerobic Sludge Blanket Reactor.</title>
        <authorList>
            <person name="Yamamoto K."/>
            <person name="Tamaki H."/>
            <person name="Cadillo-Quiroz H."/>
            <person name="Imachi H."/>
            <person name="Kyrpides N."/>
            <person name="Woyke T."/>
            <person name="Goodwin L."/>
            <person name="Zinder S.H."/>
            <person name="Kamagata Y."/>
            <person name="Liu W.T."/>
        </authorList>
    </citation>
    <scope>NUCLEOTIDE SEQUENCE [LARGE SCALE GENOMIC DNA]</scope>
    <source>
        <strain evidence="2">DSM 22288 / NBRC 105244 / SMSP</strain>
    </source>
</reference>
<organism evidence="1 2">
    <name type="scientific">Methanoregula formicica (strain DSM 22288 / NBRC 105244 / SMSP)</name>
    <dbReference type="NCBI Taxonomy" id="593750"/>
    <lineage>
        <taxon>Archaea</taxon>
        <taxon>Methanobacteriati</taxon>
        <taxon>Methanobacteriota</taxon>
        <taxon>Stenosarchaea group</taxon>
        <taxon>Methanomicrobia</taxon>
        <taxon>Methanomicrobiales</taxon>
        <taxon>Methanoregulaceae</taxon>
        <taxon>Methanoregula</taxon>
    </lineage>
</organism>
<dbReference type="EMBL" id="CP003167">
    <property type="protein sequence ID" value="AGB01672.1"/>
    <property type="molecule type" value="Genomic_DNA"/>
</dbReference>
<dbReference type="SUPFAM" id="SSF64307">
    <property type="entry name" value="SirA-like"/>
    <property type="match status" value="1"/>
</dbReference>
<dbReference type="InterPro" id="IPR036868">
    <property type="entry name" value="TusA-like_sf"/>
</dbReference>
<protein>
    <recommendedName>
        <fullName evidence="3">Redox protein, regulator of disulfide bond formation</fullName>
    </recommendedName>
</protein>
<dbReference type="eggNOG" id="arCOG02062">
    <property type="taxonomic scope" value="Archaea"/>
</dbReference>
<dbReference type="InParanoid" id="L0HAC8"/>
<keyword evidence="2" id="KW-1185">Reference proteome</keyword>
<dbReference type="HOGENOM" id="CLU_2271045_0_0_2"/>
<dbReference type="STRING" id="593750.Metfor_0611"/>
<dbReference type="FunCoup" id="L0HAC8">
    <property type="interactions" value="7"/>
</dbReference>
<name>L0HAC8_METFS</name>
<dbReference type="KEGG" id="mfo:Metfor_0611"/>
<accession>L0HAC8</accession>
<proteinExistence type="predicted"/>
<sequence>MHADAGILTRDKTMRDTVLCPNRGLFVTNQKKLDISGTISPYCLSVVEKNAKALSTSGELFITCDNFPAVTISIPRIAREEGLLIETTRLPDGHWEIRLARK</sequence>
<gene>
    <name evidence="1" type="ordered locus">Metfor_0611</name>
</gene>
<evidence type="ECO:0000313" key="2">
    <source>
        <dbReference type="Proteomes" id="UP000010824"/>
    </source>
</evidence>
<reference evidence="2" key="1">
    <citation type="submission" date="2011-12" db="EMBL/GenBank/DDBJ databases">
        <title>Complete sequence of Methanoregula formicicum SMSP.</title>
        <authorList>
            <person name="Lucas S."/>
            <person name="Han J."/>
            <person name="Lapidus A."/>
            <person name="Cheng J.-F."/>
            <person name="Goodwin L."/>
            <person name="Pitluck S."/>
            <person name="Peters L."/>
            <person name="Ovchinnikova G."/>
            <person name="Teshima H."/>
            <person name="Detter J.C."/>
            <person name="Han C."/>
            <person name="Tapia R."/>
            <person name="Land M."/>
            <person name="Hauser L."/>
            <person name="Kyrpides N."/>
            <person name="Ivanova N."/>
            <person name="Pagani I."/>
            <person name="Imachi H."/>
            <person name="Tamaki H."/>
            <person name="Sekiguchi Y."/>
            <person name="Kamagata Y."/>
            <person name="Cadillo-Quiroz H."/>
            <person name="Zinder S."/>
            <person name="Liu W.-T."/>
            <person name="Woyke T."/>
        </authorList>
    </citation>
    <scope>NUCLEOTIDE SEQUENCE [LARGE SCALE GENOMIC DNA]</scope>
    <source>
        <strain evidence="2">DSM 22288 / NBRC 105244 / SMSP</strain>
    </source>
</reference>
<evidence type="ECO:0000313" key="1">
    <source>
        <dbReference type="EMBL" id="AGB01672.1"/>
    </source>
</evidence>